<keyword evidence="5" id="KW-1185">Reference proteome</keyword>
<dbReference type="SUPFAM" id="SSF51735">
    <property type="entry name" value="NAD(P)-binding Rossmann-fold domains"/>
    <property type="match status" value="1"/>
</dbReference>
<evidence type="ECO:0000256" key="2">
    <source>
        <dbReference type="ARBA" id="ARBA00022553"/>
    </source>
</evidence>
<evidence type="ECO:0000259" key="3">
    <source>
        <dbReference type="Pfam" id="PF07993"/>
    </source>
</evidence>
<feature type="domain" description="Thioester reductase (TE)" evidence="3">
    <location>
        <begin position="15"/>
        <end position="95"/>
    </location>
</feature>
<dbReference type="InterPro" id="IPR036291">
    <property type="entry name" value="NAD(P)-bd_dom_sf"/>
</dbReference>
<protein>
    <submittedName>
        <fullName evidence="4">Thioester reductase domain-containing protein</fullName>
    </submittedName>
</protein>
<gene>
    <name evidence="4" type="ORF">THIOM_003792</name>
</gene>
<keyword evidence="2" id="KW-0597">Phosphoprotein</keyword>
<keyword evidence="1" id="KW-0596">Phosphopantetheine</keyword>
<evidence type="ECO:0000313" key="4">
    <source>
        <dbReference type="EMBL" id="OAD20502.1"/>
    </source>
</evidence>
<dbReference type="InterPro" id="IPR013120">
    <property type="entry name" value="FAR_NAD-bd"/>
</dbReference>
<accession>A0A176RXI8</accession>
<feature type="non-terminal residue" evidence="4">
    <location>
        <position position="1"/>
    </location>
</feature>
<proteinExistence type="predicted"/>
<name>A0A176RXI8_9GAMM</name>
<feature type="non-terminal residue" evidence="4">
    <location>
        <position position="178"/>
    </location>
</feature>
<comment type="caution">
    <text evidence="4">The sequence shown here is derived from an EMBL/GenBank/DDBJ whole genome shotgun (WGS) entry which is preliminary data.</text>
</comment>
<dbReference type="PANTHER" id="PTHR44845">
    <property type="entry name" value="CARRIER DOMAIN-CONTAINING PROTEIN"/>
    <property type="match status" value="1"/>
</dbReference>
<evidence type="ECO:0000256" key="1">
    <source>
        <dbReference type="ARBA" id="ARBA00022450"/>
    </source>
</evidence>
<reference evidence="4 5" key="1">
    <citation type="submission" date="2016-05" db="EMBL/GenBank/DDBJ databases">
        <title>Single-cell genome of chain-forming Candidatus Thiomargarita nelsonii and comparison to other large sulfur-oxidizing bacteria.</title>
        <authorList>
            <person name="Winkel M."/>
            <person name="Salman V."/>
            <person name="Woyke T."/>
            <person name="Schulz-Vogt H."/>
            <person name="Richter M."/>
            <person name="Flood B."/>
            <person name="Bailey J."/>
            <person name="Amann R."/>
            <person name="Mussmann M."/>
        </authorList>
    </citation>
    <scope>NUCLEOTIDE SEQUENCE [LARGE SCALE GENOMIC DNA]</scope>
    <source>
        <strain evidence="4 5">THI036</strain>
    </source>
</reference>
<evidence type="ECO:0000313" key="5">
    <source>
        <dbReference type="Proteomes" id="UP000076962"/>
    </source>
</evidence>
<dbReference type="PANTHER" id="PTHR44845:SF1">
    <property type="entry name" value="L-2-AMINOADIPATE REDUCTASE"/>
    <property type="match status" value="1"/>
</dbReference>
<dbReference type="Gene3D" id="3.40.50.720">
    <property type="entry name" value="NAD(P)-binding Rossmann-like Domain"/>
    <property type="match status" value="1"/>
</dbReference>
<sequence>RTDNEECNKIVRLAVDNRYAQSKWVAEKLVMQARDRGLPVCIYRPGRITGHTQTGICNTDDFFFRLLKGCIQLGIAPTVDTMVDVMPVDYVSRAVIHLSRQRESLGKAFHLFNPSPLPWKELINWICSLGYPLEQTSIDRWRIELLHQAEHSTENALHPLLPLFSGDKSFSKEMLQLS</sequence>
<dbReference type="AlphaFoldDB" id="A0A176RXI8"/>
<organism evidence="4 5">
    <name type="scientific">Candidatus Thiomargarita nelsonii</name>
    <dbReference type="NCBI Taxonomy" id="1003181"/>
    <lineage>
        <taxon>Bacteria</taxon>
        <taxon>Pseudomonadati</taxon>
        <taxon>Pseudomonadota</taxon>
        <taxon>Gammaproteobacteria</taxon>
        <taxon>Thiotrichales</taxon>
        <taxon>Thiotrichaceae</taxon>
        <taxon>Thiomargarita</taxon>
    </lineage>
</organism>
<dbReference type="EMBL" id="LUTY01002324">
    <property type="protein sequence ID" value="OAD20502.1"/>
    <property type="molecule type" value="Genomic_DNA"/>
</dbReference>
<dbReference type="Proteomes" id="UP000076962">
    <property type="component" value="Unassembled WGS sequence"/>
</dbReference>
<dbReference type="Pfam" id="PF07993">
    <property type="entry name" value="NAD_binding_4"/>
    <property type="match status" value="1"/>
</dbReference>